<dbReference type="InterPro" id="IPR003010">
    <property type="entry name" value="C-N_Hydrolase"/>
</dbReference>
<dbReference type="GO" id="GO:0008795">
    <property type="term" value="F:NAD+ synthase activity"/>
    <property type="evidence" value="ECO:0007669"/>
    <property type="project" value="UniProtKB-UniRule"/>
</dbReference>
<dbReference type="PANTHER" id="PTHR23090:SF9">
    <property type="entry name" value="GLUTAMINE-DEPENDENT NAD(+) SYNTHETASE"/>
    <property type="match status" value="1"/>
</dbReference>
<dbReference type="GO" id="GO:0005737">
    <property type="term" value="C:cytoplasm"/>
    <property type="evidence" value="ECO:0007669"/>
    <property type="project" value="InterPro"/>
</dbReference>
<feature type="binding site" evidence="7">
    <location>
        <position position="479"/>
    </location>
    <ligand>
        <name>deamido-NAD(+)</name>
        <dbReference type="ChEBI" id="CHEBI:58437"/>
        <note>ligand shared between two neighboring subunits</note>
    </ligand>
</feature>
<dbReference type="Gene3D" id="3.40.50.620">
    <property type="entry name" value="HUPs"/>
    <property type="match status" value="1"/>
</dbReference>
<feature type="binding site" evidence="7">
    <location>
        <position position="188"/>
    </location>
    <ligand>
        <name>L-glutamine</name>
        <dbReference type="ChEBI" id="CHEBI:58359"/>
    </ligand>
</feature>
<feature type="active site" description="For glutaminase activity" evidence="7">
    <location>
        <position position="109"/>
    </location>
</feature>
<dbReference type="Gene3D" id="3.60.110.10">
    <property type="entry name" value="Carbon-nitrogen hydrolase"/>
    <property type="match status" value="1"/>
</dbReference>
<sequence length="645" mass="71851">MQAVRLTSVSLKTRVLDFEGNLSKIKRVLREEKDSDLILFPELSISGYGCEDSFFFPRIWKKSWDSLNELLPLTENKIVVVGLPVFQNPYLFNCAAVLCNGTVAGIVPKSNLATTGVHYENRWFARGEEARELWIAPDGSAVPFGSLLFETDRFSFGVEICEDSWVLQKPSILLSEAGTDLILSPGASHFAFGKQRIRRQIFRESSRRESNVYLFSNLCGNESGRLIFEGGAMAVQNGELIAESERLFFGDFKTCSVEIDFDVSRAHRARNFRPSGDRYRSEKSDDDSKIYLSLDVPARVARIRKPLPEPSDSKEKESFGDFTRAVALGLYDYLIQSGTKGYTLSLSGGADSAACALLVAAMKKIAKEELGDQTFSSRSIEESKLLFTLYQATVNNSERTRGLAAALAKDLGTNHGDVSVDSEVKSITEKISGITGTSFDWQKHNLVLQNIQARVRSPIVWMLANLNDHLLLSTGNRSEASAGYTTMDGDSSGSVAPLTGVSKEFILRWLRNVAAGKDPILPPYPSVKEIVLSPPSAELKPLEEAQEDEKDLMPYPLLQKIEELFVVRGAEYSEIVTLVALEPEASGISRGILEEYVRKYVRLFHRSQWKRERLPPSFHLDEYGLDPKSSFRFPILSEEKGSGLD</sequence>
<feature type="binding site" evidence="7">
    <location>
        <position position="610"/>
    </location>
    <ligand>
        <name>deamido-NAD(+)</name>
        <dbReference type="ChEBI" id="CHEBI:58437"/>
        <note>ligand shared between two neighboring subunits</note>
    </ligand>
</feature>
<dbReference type="GO" id="GO:0004359">
    <property type="term" value="F:glutaminase activity"/>
    <property type="evidence" value="ECO:0007669"/>
    <property type="project" value="InterPro"/>
</dbReference>
<feature type="active site" description="Proton acceptor; for glutaminase activity" evidence="7">
    <location>
        <position position="42"/>
    </location>
</feature>
<dbReference type="Pfam" id="PF02540">
    <property type="entry name" value="NAD_synthase"/>
    <property type="match status" value="1"/>
</dbReference>
<evidence type="ECO:0000256" key="2">
    <source>
        <dbReference type="ARBA" id="ARBA00007145"/>
    </source>
</evidence>
<comment type="catalytic activity">
    <reaction evidence="7 8">
        <text>deamido-NAD(+) + L-glutamine + ATP + H2O = L-glutamate + AMP + diphosphate + NAD(+) + H(+)</text>
        <dbReference type="Rhea" id="RHEA:24384"/>
        <dbReference type="ChEBI" id="CHEBI:15377"/>
        <dbReference type="ChEBI" id="CHEBI:15378"/>
        <dbReference type="ChEBI" id="CHEBI:29985"/>
        <dbReference type="ChEBI" id="CHEBI:30616"/>
        <dbReference type="ChEBI" id="CHEBI:33019"/>
        <dbReference type="ChEBI" id="CHEBI:57540"/>
        <dbReference type="ChEBI" id="CHEBI:58359"/>
        <dbReference type="ChEBI" id="CHEBI:58437"/>
        <dbReference type="ChEBI" id="CHEBI:456215"/>
        <dbReference type="EC" id="6.3.5.1"/>
    </reaction>
</comment>
<evidence type="ECO:0000256" key="8">
    <source>
        <dbReference type="PIRNR" id="PIRNR006630"/>
    </source>
</evidence>
<dbReference type="HAMAP" id="MF_02090">
    <property type="entry name" value="NadE_glutamine_dep"/>
    <property type="match status" value="1"/>
</dbReference>
<dbReference type="Pfam" id="PF00795">
    <property type="entry name" value="CN_hydrolase"/>
    <property type="match status" value="1"/>
</dbReference>
<comment type="pathway">
    <text evidence="1 7 8">Cofactor biosynthesis; NAD(+) biosynthesis; NAD(+) from deamido-NAD(+) (L-Gln route): step 1/1.</text>
</comment>
<keyword evidence="4 7" id="KW-0547">Nucleotide-binding</keyword>
<dbReference type="InterPro" id="IPR022310">
    <property type="entry name" value="NAD/GMP_synthase"/>
</dbReference>
<comment type="similarity">
    <text evidence="9">Belongs to the NAD synthetase family.</text>
</comment>
<dbReference type="PANTHER" id="PTHR23090">
    <property type="entry name" value="NH 3 /GLUTAMINE-DEPENDENT NAD + SYNTHETASE"/>
    <property type="match status" value="1"/>
</dbReference>
<feature type="binding site" evidence="7">
    <location>
        <position position="194"/>
    </location>
    <ligand>
        <name>L-glutamine</name>
        <dbReference type="ChEBI" id="CHEBI:58359"/>
    </ligand>
</feature>
<dbReference type="EMBL" id="NPEF02000014">
    <property type="protein sequence ID" value="MDV6236532.1"/>
    <property type="molecule type" value="Genomic_DNA"/>
</dbReference>
<comment type="similarity">
    <text evidence="2 7 8">In the C-terminal section; belongs to the NAD synthetase family.</text>
</comment>
<name>A0AAE4QNW6_9LEPT</name>
<dbReference type="GO" id="GO:0005524">
    <property type="term" value="F:ATP binding"/>
    <property type="evidence" value="ECO:0007669"/>
    <property type="project" value="UniProtKB-UniRule"/>
</dbReference>
<dbReference type="NCBIfam" id="TIGR00552">
    <property type="entry name" value="nadE"/>
    <property type="match status" value="1"/>
</dbReference>
<evidence type="ECO:0000256" key="5">
    <source>
        <dbReference type="ARBA" id="ARBA00022840"/>
    </source>
</evidence>
<evidence type="ECO:0000256" key="7">
    <source>
        <dbReference type="HAMAP-Rule" id="MF_02090"/>
    </source>
</evidence>
<dbReference type="PIRSF" id="PIRSF006630">
    <property type="entry name" value="NADS_GAT"/>
    <property type="match status" value="1"/>
</dbReference>
<evidence type="ECO:0000256" key="6">
    <source>
        <dbReference type="ARBA" id="ARBA00023027"/>
    </source>
</evidence>
<dbReference type="PROSITE" id="PS50263">
    <property type="entry name" value="CN_HYDROLASE"/>
    <property type="match status" value="1"/>
</dbReference>
<dbReference type="Proteomes" id="UP000232122">
    <property type="component" value="Unassembled WGS sequence"/>
</dbReference>
<comment type="caution">
    <text evidence="7">Lacks conserved residue(s) required for the propagation of feature annotation.</text>
</comment>
<dbReference type="CDD" id="cd00553">
    <property type="entry name" value="NAD_synthase"/>
    <property type="match status" value="1"/>
</dbReference>
<comment type="function">
    <text evidence="7">Catalyzes the ATP-dependent amidation of deamido-NAD to form NAD. Uses L-glutamine as a nitrogen source.</text>
</comment>
<dbReference type="SUPFAM" id="SSF52402">
    <property type="entry name" value="Adenine nucleotide alpha hydrolases-like"/>
    <property type="match status" value="1"/>
</dbReference>
<keyword evidence="5 7" id="KW-0067">ATP-binding</keyword>
<protein>
    <recommendedName>
        <fullName evidence="7 8">Glutamine-dependent NAD(+) synthetase</fullName>
        <ecNumber evidence="7 8">6.3.5.1</ecNumber>
    </recommendedName>
    <alternativeName>
        <fullName evidence="7 8">NAD(+) synthase [glutamine-hydrolyzing]</fullName>
    </alternativeName>
</protein>
<dbReference type="InterPro" id="IPR036526">
    <property type="entry name" value="C-N_Hydrolase_sf"/>
</dbReference>
<dbReference type="GO" id="GO:0009435">
    <property type="term" value="P:NAD+ biosynthetic process"/>
    <property type="evidence" value="ECO:0007669"/>
    <property type="project" value="UniProtKB-UniRule"/>
</dbReference>
<feature type="binding site" evidence="7">
    <location>
        <position position="474"/>
    </location>
    <ligand>
        <name>ATP</name>
        <dbReference type="ChEBI" id="CHEBI:30616"/>
    </ligand>
</feature>
<dbReference type="GO" id="GO:0003952">
    <property type="term" value="F:NAD+ synthase (glutamine-hydrolyzing) activity"/>
    <property type="evidence" value="ECO:0007669"/>
    <property type="project" value="UniProtKB-UniRule"/>
</dbReference>
<evidence type="ECO:0000256" key="4">
    <source>
        <dbReference type="ARBA" id="ARBA00022741"/>
    </source>
</evidence>
<proteinExistence type="inferred from homology"/>
<dbReference type="AlphaFoldDB" id="A0AAE4QNW6"/>
<dbReference type="InterPro" id="IPR003694">
    <property type="entry name" value="NAD_synthase"/>
</dbReference>
<dbReference type="InterPro" id="IPR014445">
    <property type="entry name" value="Gln-dep_NAD_synthase"/>
</dbReference>
<dbReference type="InterPro" id="IPR014729">
    <property type="entry name" value="Rossmann-like_a/b/a_fold"/>
</dbReference>
<organism evidence="11 12">
    <name type="scientific">Leptospira ellisii</name>
    <dbReference type="NCBI Taxonomy" id="2023197"/>
    <lineage>
        <taxon>Bacteria</taxon>
        <taxon>Pseudomonadati</taxon>
        <taxon>Spirochaetota</taxon>
        <taxon>Spirochaetia</taxon>
        <taxon>Leptospirales</taxon>
        <taxon>Leptospiraceae</taxon>
        <taxon>Leptospira</taxon>
    </lineage>
</organism>
<evidence type="ECO:0000256" key="9">
    <source>
        <dbReference type="RuleBase" id="RU003811"/>
    </source>
</evidence>
<feature type="active site" description="Nucleophile; for glutaminase activity" evidence="7">
    <location>
        <position position="161"/>
    </location>
</feature>
<keyword evidence="3 7" id="KW-0436">Ligase</keyword>
<feature type="binding site" evidence="7">
    <location>
        <position position="450"/>
    </location>
    <ligand>
        <name>deamido-NAD(+)</name>
        <dbReference type="ChEBI" id="CHEBI:58437"/>
        <note>ligand shared between two neighboring subunits</note>
    </ligand>
</feature>
<comment type="caution">
    <text evidence="11">The sequence shown here is derived from an EMBL/GenBank/DDBJ whole genome shotgun (WGS) entry which is preliminary data.</text>
</comment>
<evidence type="ECO:0000313" key="11">
    <source>
        <dbReference type="EMBL" id="MDV6236532.1"/>
    </source>
</evidence>
<reference evidence="11 12" key="1">
    <citation type="journal article" date="2018" name="Microb. Genom.">
        <title>Deciphering the unexplored Leptospira diversity from soils uncovers genomic evolution to virulence.</title>
        <authorList>
            <person name="Thibeaux R."/>
            <person name="Iraola G."/>
            <person name="Ferres I."/>
            <person name="Bierque E."/>
            <person name="Girault D."/>
            <person name="Soupe-Gilbert M.E."/>
            <person name="Picardeau M."/>
            <person name="Goarant C."/>
        </authorList>
    </citation>
    <scope>NUCLEOTIDE SEQUENCE [LARGE SCALE GENOMIC DNA]</scope>
    <source>
        <strain evidence="11 12">ATI7-C-A5</strain>
    </source>
</reference>
<keyword evidence="12" id="KW-1185">Reference proteome</keyword>
<evidence type="ECO:0000259" key="10">
    <source>
        <dbReference type="PROSITE" id="PS50263"/>
    </source>
</evidence>
<keyword evidence="6 7" id="KW-0520">NAD</keyword>
<evidence type="ECO:0000256" key="1">
    <source>
        <dbReference type="ARBA" id="ARBA00005188"/>
    </source>
</evidence>
<gene>
    <name evidence="7 11" type="primary">nadE</name>
    <name evidence="11" type="ORF">CH379_012930</name>
</gene>
<evidence type="ECO:0000313" key="12">
    <source>
        <dbReference type="Proteomes" id="UP000232122"/>
    </source>
</evidence>
<accession>A0AAE4QNW6</accession>
<dbReference type="SUPFAM" id="SSF56317">
    <property type="entry name" value="Carbon-nitrogen hydrolase"/>
    <property type="match status" value="1"/>
</dbReference>
<dbReference type="RefSeq" id="WP_317573247.1">
    <property type="nucleotide sequence ID" value="NZ_NPEF02000014.1"/>
</dbReference>
<feature type="domain" description="CN hydrolase" evidence="10">
    <location>
        <begin position="4"/>
        <end position="261"/>
    </location>
</feature>
<evidence type="ECO:0000256" key="3">
    <source>
        <dbReference type="ARBA" id="ARBA00022598"/>
    </source>
</evidence>
<dbReference type="CDD" id="cd07570">
    <property type="entry name" value="GAT_Gln-NAD-synth"/>
    <property type="match status" value="1"/>
</dbReference>
<dbReference type="EC" id="6.3.5.1" evidence="7 8"/>